<dbReference type="eggNOG" id="KOG4197">
    <property type="taxonomic scope" value="Eukaryota"/>
</dbReference>
<reference evidence="4 7" key="2">
    <citation type="journal article" date="2014" name="BMC Genomics">
        <title>An improved genome release (version Mt4.0) for the model legume Medicago truncatula.</title>
        <authorList>
            <person name="Tang H."/>
            <person name="Krishnakumar V."/>
            <person name="Bidwell S."/>
            <person name="Rosen B."/>
            <person name="Chan A."/>
            <person name="Zhou S."/>
            <person name="Gentzbittel L."/>
            <person name="Childs K.L."/>
            <person name="Yandell M."/>
            <person name="Gundlach H."/>
            <person name="Mayer K.F."/>
            <person name="Schwartz D.C."/>
            <person name="Town C.D."/>
        </authorList>
    </citation>
    <scope>GENOME REANNOTATION</scope>
    <source>
        <strain evidence="6 7">cv. Jemalong A17</strain>
    </source>
</reference>
<name>G7JBQ9_MEDTR</name>
<keyword evidence="2" id="KW-0677">Repeat</keyword>
<accession>G7JBQ9</accession>
<dbReference type="AlphaFoldDB" id="G7JBQ9"/>
<dbReference type="InterPro" id="IPR011990">
    <property type="entry name" value="TPR-like_helical_dom_sf"/>
</dbReference>
<evidence type="ECO:0000313" key="4">
    <source>
        <dbReference type="EMBL" id="AES73725.2"/>
    </source>
</evidence>
<dbReference type="EnsemblPlants" id="AES73725">
    <property type="protein sequence ID" value="AES73725"/>
    <property type="gene ID" value="MTR_3g108060"/>
</dbReference>
<dbReference type="Pfam" id="PF01535">
    <property type="entry name" value="PPR"/>
    <property type="match status" value="2"/>
</dbReference>
<comment type="similarity">
    <text evidence="1">Belongs to the PPR family. P subfamily.</text>
</comment>
<evidence type="ECO:0000313" key="7">
    <source>
        <dbReference type="Proteomes" id="UP000002051"/>
    </source>
</evidence>
<dbReference type="Gramene" id="rna19325">
    <property type="protein sequence ID" value="RHN70713.1"/>
    <property type="gene ID" value="gene19325"/>
</dbReference>
<evidence type="ECO:0000256" key="3">
    <source>
        <dbReference type="PROSITE-ProRule" id="PRU00708"/>
    </source>
</evidence>
<feature type="repeat" description="PPR" evidence="3">
    <location>
        <begin position="271"/>
        <end position="305"/>
    </location>
</feature>
<dbReference type="PANTHER" id="PTHR47941">
    <property type="entry name" value="PENTATRICOPEPTIDE REPEAT-CONTAINING PROTEIN 3, MITOCHONDRIAL"/>
    <property type="match status" value="1"/>
</dbReference>
<feature type="repeat" description="PPR" evidence="3">
    <location>
        <begin position="152"/>
        <end position="186"/>
    </location>
</feature>
<keyword evidence="7" id="KW-1185">Reference proteome</keyword>
<feature type="repeat" description="PPR" evidence="3">
    <location>
        <begin position="306"/>
        <end position="340"/>
    </location>
</feature>
<feature type="repeat" description="PPR" evidence="3">
    <location>
        <begin position="187"/>
        <end position="221"/>
    </location>
</feature>
<dbReference type="Gene3D" id="1.25.40.10">
    <property type="entry name" value="Tetratricopeptide repeat domain"/>
    <property type="match status" value="3"/>
</dbReference>
<reference evidence="6" key="3">
    <citation type="submission" date="2015-04" db="UniProtKB">
        <authorList>
            <consortium name="EnsemblPlants"/>
        </authorList>
    </citation>
    <scope>IDENTIFICATION</scope>
    <source>
        <strain evidence="6">cv. Jemalong A17</strain>
    </source>
</reference>
<dbReference type="EMBL" id="CM001219">
    <property type="protein sequence ID" value="AES73725.2"/>
    <property type="molecule type" value="Genomic_DNA"/>
</dbReference>
<evidence type="ECO:0000313" key="6">
    <source>
        <dbReference type="EnsemblPlants" id="AES73725"/>
    </source>
</evidence>
<dbReference type="OrthoDB" id="185373at2759"/>
<gene>
    <name evidence="6" type="primary">11429976</name>
    <name evidence="4" type="ordered locus">MTR_3g108060</name>
    <name evidence="5" type="ORF">MtrunA17_Chr3g0138511</name>
</gene>
<feature type="repeat" description="PPR" evidence="3">
    <location>
        <begin position="348"/>
        <end position="382"/>
    </location>
</feature>
<dbReference type="NCBIfam" id="TIGR00756">
    <property type="entry name" value="PPR"/>
    <property type="match status" value="5"/>
</dbReference>
<dbReference type="Proteomes" id="UP000265566">
    <property type="component" value="Chromosome 3"/>
</dbReference>
<dbReference type="EMBL" id="PSQE01000003">
    <property type="protein sequence ID" value="RHN70713.1"/>
    <property type="molecule type" value="Genomic_DNA"/>
</dbReference>
<reference evidence="4 7" key="1">
    <citation type="journal article" date="2011" name="Nature">
        <title>The Medicago genome provides insight into the evolution of rhizobial symbioses.</title>
        <authorList>
            <person name="Young N.D."/>
            <person name="Debelle F."/>
            <person name="Oldroyd G.E."/>
            <person name="Geurts R."/>
            <person name="Cannon S.B."/>
            <person name="Udvardi M.K."/>
            <person name="Benedito V.A."/>
            <person name="Mayer K.F."/>
            <person name="Gouzy J."/>
            <person name="Schoof H."/>
            <person name="Van de Peer Y."/>
            <person name="Proost S."/>
            <person name="Cook D.R."/>
            <person name="Meyers B.C."/>
            <person name="Spannagl M."/>
            <person name="Cheung F."/>
            <person name="De Mita S."/>
            <person name="Krishnakumar V."/>
            <person name="Gundlach H."/>
            <person name="Zhou S."/>
            <person name="Mudge J."/>
            <person name="Bharti A.K."/>
            <person name="Murray J.D."/>
            <person name="Naoumkina M.A."/>
            <person name="Rosen B."/>
            <person name="Silverstein K.A."/>
            <person name="Tang H."/>
            <person name="Rombauts S."/>
            <person name="Zhao P.X."/>
            <person name="Zhou P."/>
            <person name="Barbe V."/>
            <person name="Bardou P."/>
            <person name="Bechner M."/>
            <person name="Bellec A."/>
            <person name="Berger A."/>
            <person name="Berges H."/>
            <person name="Bidwell S."/>
            <person name="Bisseling T."/>
            <person name="Choisne N."/>
            <person name="Couloux A."/>
            <person name="Denny R."/>
            <person name="Deshpande S."/>
            <person name="Dai X."/>
            <person name="Doyle J.J."/>
            <person name="Dudez A.M."/>
            <person name="Farmer A.D."/>
            <person name="Fouteau S."/>
            <person name="Franken C."/>
            <person name="Gibelin C."/>
            <person name="Gish J."/>
            <person name="Goldstein S."/>
            <person name="Gonzalez A.J."/>
            <person name="Green P.J."/>
            <person name="Hallab A."/>
            <person name="Hartog M."/>
            <person name="Hua A."/>
            <person name="Humphray S.J."/>
            <person name="Jeong D.H."/>
            <person name="Jing Y."/>
            <person name="Jocker A."/>
            <person name="Kenton S.M."/>
            <person name="Kim D.J."/>
            <person name="Klee K."/>
            <person name="Lai H."/>
            <person name="Lang C."/>
            <person name="Lin S."/>
            <person name="Macmil S.L."/>
            <person name="Magdelenat G."/>
            <person name="Matthews L."/>
            <person name="McCorrison J."/>
            <person name="Monaghan E.L."/>
            <person name="Mun J.H."/>
            <person name="Najar F.Z."/>
            <person name="Nicholson C."/>
            <person name="Noirot C."/>
            <person name="O'Bleness M."/>
            <person name="Paule C.R."/>
            <person name="Poulain J."/>
            <person name="Prion F."/>
            <person name="Qin B."/>
            <person name="Qu C."/>
            <person name="Retzel E.F."/>
            <person name="Riddle C."/>
            <person name="Sallet E."/>
            <person name="Samain S."/>
            <person name="Samson N."/>
            <person name="Sanders I."/>
            <person name="Saurat O."/>
            <person name="Scarpelli C."/>
            <person name="Schiex T."/>
            <person name="Segurens B."/>
            <person name="Severin A.J."/>
            <person name="Sherrier D.J."/>
            <person name="Shi R."/>
            <person name="Sims S."/>
            <person name="Singer S.R."/>
            <person name="Sinharoy S."/>
            <person name="Sterck L."/>
            <person name="Viollet A."/>
            <person name="Wang B.B."/>
            <person name="Wang K."/>
            <person name="Wang M."/>
            <person name="Wang X."/>
            <person name="Warfsmann J."/>
            <person name="Weissenbach J."/>
            <person name="White D.D."/>
            <person name="White J.D."/>
            <person name="Wiley G.B."/>
            <person name="Wincker P."/>
            <person name="Xing Y."/>
            <person name="Yang L."/>
            <person name="Yao Z."/>
            <person name="Ying F."/>
            <person name="Zhai J."/>
            <person name="Zhou L."/>
            <person name="Zuber A."/>
            <person name="Denarie J."/>
            <person name="Dixon R.A."/>
            <person name="May G.D."/>
            <person name="Schwartz D.C."/>
            <person name="Rogers J."/>
            <person name="Quetier F."/>
            <person name="Town C.D."/>
            <person name="Roe B.A."/>
        </authorList>
    </citation>
    <scope>NUCLEOTIDE SEQUENCE [LARGE SCALE GENOMIC DNA]</scope>
    <source>
        <strain evidence="4">A17</strain>
        <strain evidence="6 7">cv. Jemalong A17</strain>
    </source>
</reference>
<proteinExistence type="inferred from homology"/>
<dbReference type="Proteomes" id="UP000002051">
    <property type="component" value="Chromosome 3"/>
</dbReference>
<dbReference type="HOGENOM" id="CLU_002706_49_0_1"/>
<sequence length="441" mass="50865">MMMMMLKLRPYDKRLLAKQALVAVIKDIPFETTSPPSNLIWTPDAVIELLRFISRYSFQSIGCQNNPFRHRSVPLSNFKHPHTNPYLTNLSLRKSHEFLHWIHSHFNFLHTQSTTREMAILIAKSHNTNALWTFLKHFSIRLHTNDHNTIVTTPTVTCLIKLLGEQGLAKEALLTFYRMRQFGCKPDVQAYNALINAMCSVGNFTKARHLLQQMELPGFHSPPDVFTYTVLISSYCRYGVKISGCRKAVRRRLYEANRLFRIMVFKGIVPDVVAYNALIDGCCKTYRVGRALELFDDMKKRGCVPNRVTYDSFIRYYSVVNEIDKAVEFLREMQRSNYDGENGIVVGSCSSYTPIIHALCEVGRVADAWSFLVELIDNGSVPREYTYKLVCDGLRLKGEDELLSGEVHRRIKCGILERYKRTMKVKPVMTRKGYPELEVLV</sequence>
<protein>
    <submittedName>
        <fullName evidence="4">PPR containing plant-like protein</fullName>
    </submittedName>
    <submittedName>
        <fullName evidence="5">Putative pentatricopeptide</fullName>
    </submittedName>
</protein>
<dbReference type="PaxDb" id="3880-AES73725"/>
<evidence type="ECO:0000313" key="5">
    <source>
        <dbReference type="EMBL" id="RHN70713.1"/>
    </source>
</evidence>
<dbReference type="KEGG" id="mtr:11429976"/>
<evidence type="ECO:0000256" key="1">
    <source>
        <dbReference type="ARBA" id="ARBA00007626"/>
    </source>
</evidence>
<accession>A0A0C3VQS7</accession>
<dbReference type="InterPro" id="IPR002885">
    <property type="entry name" value="PPR_rpt"/>
</dbReference>
<dbReference type="Pfam" id="PF13041">
    <property type="entry name" value="PPR_2"/>
    <property type="match status" value="2"/>
</dbReference>
<evidence type="ECO:0000256" key="2">
    <source>
        <dbReference type="ARBA" id="ARBA00022737"/>
    </source>
</evidence>
<dbReference type="PROSITE" id="PS51375">
    <property type="entry name" value="PPR"/>
    <property type="match status" value="5"/>
</dbReference>
<reference evidence="5" key="4">
    <citation type="journal article" date="2018" name="Nat. Plants">
        <title>Whole-genome landscape of Medicago truncatula symbiotic genes.</title>
        <authorList>
            <person name="Pecrix Y."/>
            <person name="Gamas P."/>
            <person name="Carrere S."/>
        </authorList>
    </citation>
    <scope>NUCLEOTIDE SEQUENCE</scope>
    <source>
        <tissue evidence="5">Leaves</tissue>
    </source>
</reference>
<organism evidence="4 7">
    <name type="scientific">Medicago truncatula</name>
    <name type="common">Barrel medic</name>
    <name type="synonym">Medicago tribuloides</name>
    <dbReference type="NCBI Taxonomy" id="3880"/>
    <lineage>
        <taxon>Eukaryota</taxon>
        <taxon>Viridiplantae</taxon>
        <taxon>Streptophyta</taxon>
        <taxon>Embryophyta</taxon>
        <taxon>Tracheophyta</taxon>
        <taxon>Spermatophyta</taxon>
        <taxon>Magnoliopsida</taxon>
        <taxon>eudicotyledons</taxon>
        <taxon>Gunneridae</taxon>
        <taxon>Pentapetalae</taxon>
        <taxon>rosids</taxon>
        <taxon>fabids</taxon>
        <taxon>Fabales</taxon>
        <taxon>Fabaceae</taxon>
        <taxon>Papilionoideae</taxon>
        <taxon>50 kb inversion clade</taxon>
        <taxon>NPAAA clade</taxon>
        <taxon>Hologalegina</taxon>
        <taxon>IRL clade</taxon>
        <taxon>Trifolieae</taxon>
        <taxon>Medicago</taxon>
    </lineage>
</organism>